<organism evidence="2 4">
    <name type="scientific">Iodobacter fluviatilis</name>
    <dbReference type="NCBI Taxonomy" id="537"/>
    <lineage>
        <taxon>Bacteria</taxon>
        <taxon>Pseudomonadati</taxon>
        <taxon>Pseudomonadota</taxon>
        <taxon>Betaproteobacteria</taxon>
        <taxon>Neisseriales</taxon>
        <taxon>Chitinibacteraceae</taxon>
        <taxon>Iodobacter</taxon>
    </lineage>
</organism>
<evidence type="ECO:0000256" key="1">
    <source>
        <dbReference type="SAM" id="Coils"/>
    </source>
</evidence>
<reference evidence="3 5" key="2">
    <citation type="submission" date="2019-03" db="EMBL/GenBank/DDBJ databases">
        <title>Genomic Encyclopedia of Type Strains, Phase IV (KMG-IV): sequencing the most valuable type-strain genomes for metagenomic binning, comparative biology and taxonomic classification.</title>
        <authorList>
            <person name="Goeker M."/>
        </authorList>
    </citation>
    <scope>NUCLEOTIDE SEQUENCE [LARGE SCALE GENOMIC DNA]</scope>
    <source>
        <strain evidence="3 5">DSM 3764</strain>
    </source>
</reference>
<dbReference type="Proteomes" id="UP000295794">
    <property type="component" value="Unassembled WGS sequence"/>
</dbReference>
<evidence type="ECO:0000313" key="2">
    <source>
        <dbReference type="EMBL" id="STQ90172.1"/>
    </source>
</evidence>
<proteinExistence type="predicted"/>
<gene>
    <name evidence="3" type="ORF">EV682_12624</name>
    <name evidence="2" type="ORF">NCTC11159_01234</name>
</gene>
<sequence>MSRIPKARKEAILSKMRAPHPVSIRQLALQENLSEATLYNWRNQLRQEGRPVPEHHRNPQNWSAQTRFAVVVETLAMSEIELSEYCRAKGLFPEQVKQWRDLSIQAQGQAEASTPEQAQENKTLRKQNKQLEREILRKDKALAEAAALLILQKKLRALWGEPEED</sequence>
<dbReference type="EMBL" id="SMBT01000026">
    <property type="protein sequence ID" value="TCU81193.1"/>
    <property type="molecule type" value="Genomic_DNA"/>
</dbReference>
<dbReference type="RefSeq" id="WP_115226543.1">
    <property type="nucleotide sequence ID" value="NZ_CAWOLO010000026.1"/>
</dbReference>
<evidence type="ECO:0000313" key="4">
    <source>
        <dbReference type="Proteomes" id="UP000255108"/>
    </source>
</evidence>
<reference evidence="2 4" key="1">
    <citation type="submission" date="2018-06" db="EMBL/GenBank/DDBJ databases">
        <authorList>
            <consortium name="Pathogen Informatics"/>
            <person name="Doyle S."/>
        </authorList>
    </citation>
    <scope>NUCLEOTIDE SEQUENCE [LARGE SCALE GENOMIC DNA]</scope>
    <source>
        <strain evidence="2 4">NCTC11159</strain>
    </source>
</reference>
<accession>A0A377Q5R3</accession>
<dbReference type="OrthoDB" id="8589887at2"/>
<evidence type="ECO:0000313" key="5">
    <source>
        <dbReference type="Proteomes" id="UP000295794"/>
    </source>
</evidence>
<feature type="coiled-coil region" evidence="1">
    <location>
        <begin position="114"/>
        <end position="148"/>
    </location>
</feature>
<keyword evidence="1" id="KW-0175">Coiled coil</keyword>
<keyword evidence="5" id="KW-1185">Reference proteome</keyword>
<dbReference type="EMBL" id="UGHR01000001">
    <property type="protein sequence ID" value="STQ90172.1"/>
    <property type="molecule type" value="Genomic_DNA"/>
</dbReference>
<dbReference type="AlphaFoldDB" id="A0A377Q5R3"/>
<protein>
    <submittedName>
        <fullName evidence="2">Transposase</fullName>
    </submittedName>
</protein>
<dbReference type="Proteomes" id="UP000255108">
    <property type="component" value="Unassembled WGS sequence"/>
</dbReference>
<name>A0A377Q5R3_9NEIS</name>
<evidence type="ECO:0000313" key="3">
    <source>
        <dbReference type="EMBL" id="TCU81193.1"/>
    </source>
</evidence>